<dbReference type="RefSeq" id="WP_034750103.1">
    <property type="nucleotide sequence ID" value="NZ_JFYR01000004.1"/>
</dbReference>
<dbReference type="Pfam" id="PF03466">
    <property type="entry name" value="LysR_substrate"/>
    <property type="match status" value="1"/>
</dbReference>
<dbReference type="Gene3D" id="3.40.190.290">
    <property type="match status" value="1"/>
</dbReference>
<dbReference type="GO" id="GO:0003700">
    <property type="term" value="F:DNA-binding transcription factor activity"/>
    <property type="evidence" value="ECO:0007669"/>
    <property type="project" value="InterPro"/>
</dbReference>
<dbReference type="PANTHER" id="PTHR30419:SF30">
    <property type="entry name" value="LYSR FAMILY TRANSCRIPTIONAL REGULATOR"/>
    <property type="match status" value="1"/>
</dbReference>
<evidence type="ECO:0000313" key="6">
    <source>
        <dbReference type="EMBL" id="TNC78959.1"/>
    </source>
</evidence>
<keyword evidence="3" id="KW-0238">DNA-binding</keyword>
<dbReference type="Gene3D" id="1.10.10.10">
    <property type="entry name" value="Winged helix-like DNA-binding domain superfamily/Winged helix DNA-binding domain"/>
    <property type="match status" value="1"/>
</dbReference>
<dbReference type="InterPro" id="IPR036388">
    <property type="entry name" value="WH-like_DNA-bd_sf"/>
</dbReference>
<evidence type="ECO:0000256" key="3">
    <source>
        <dbReference type="ARBA" id="ARBA00023125"/>
    </source>
</evidence>
<evidence type="ECO:0000256" key="4">
    <source>
        <dbReference type="ARBA" id="ARBA00023163"/>
    </source>
</evidence>
<name>A0A031GUI0_9BURK</name>
<accession>A0A031GUI0</accession>
<dbReference type="Proteomes" id="UP000305681">
    <property type="component" value="Unassembled WGS sequence"/>
</dbReference>
<dbReference type="SUPFAM" id="SSF46785">
    <property type="entry name" value="Winged helix' DNA-binding domain"/>
    <property type="match status" value="1"/>
</dbReference>
<protein>
    <submittedName>
        <fullName evidence="6">LysR family transcriptional regulator</fullName>
    </submittedName>
</protein>
<dbReference type="AlphaFoldDB" id="A0A031GUI0"/>
<dbReference type="GO" id="GO:0003677">
    <property type="term" value="F:DNA binding"/>
    <property type="evidence" value="ECO:0007669"/>
    <property type="project" value="UniProtKB-KW"/>
</dbReference>
<dbReference type="Pfam" id="PF00126">
    <property type="entry name" value="HTH_1"/>
    <property type="match status" value="1"/>
</dbReference>
<dbReference type="SUPFAM" id="SSF53850">
    <property type="entry name" value="Periplasmic binding protein-like II"/>
    <property type="match status" value="1"/>
</dbReference>
<dbReference type="PANTHER" id="PTHR30419">
    <property type="entry name" value="HTH-TYPE TRANSCRIPTIONAL REGULATOR YBHD"/>
    <property type="match status" value="1"/>
</dbReference>
<dbReference type="CDD" id="cd08440">
    <property type="entry name" value="PBP2_LTTR_like_4"/>
    <property type="match status" value="1"/>
</dbReference>
<dbReference type="PROSITE" id="PS50931">
    <property type="entry name" value="HTH_LYSR"/>
    <property type="match status" value="1"/>
</dbReference>
<dbReference type="EMBL" id="VDGE01000001">
    <property type="protein sequence ID" value="TNC78959.1"/>
    <property type="molecule type" value="Genomic_DNA"/>
</dbReference>
<dbReference type="PRINTS" id="PR00039">
    <property type="entry name" value="HTHLYSR"/>
</dbReference>
<organism evidence="6 7">
    <name type="scientific">Janthinobacterium lividum</name>
    <dbReference type="NCBI Taxonomy" id="29581"/>
    <lineage>
        <taxon>Bacteria</taxon>
        <taxon>Pseudomonadati</taxon>
        <taxon>Pseudomonadota</taxon>
        <taxon>Betaproteobacteria</taxon>
        <taxon>Burkholderiales</taxon>
        <taxon>Oxalobacteraceae</taxon>
        <taxon>Janthinobacterium</taxon>
    </lineage>
</organism>
<dbReference type="GO" id="GO:0005829">
    <property type="term" value="C:cytosol"/>
    <property type="evidence" value="ECO:0007669"/>
    <property type="project" value="TreeGrafter"/>
</dbReference>
<gene>
    <name evidence="6" type="ORF">FHI69_06875</name>
</gene>
<proteinExistence type="inferred from homology"/>
<dbReference type="InterPro" id="IPR005119">
    <property type="entry name" value="LysR_subst-bd"/>
</dbReference>
<dbReference type="InterPro" id="IPR000847">
    <property type="entry name" value="LysR_HTH_N"/>
</dbReference>
<dbReference type="OrthoDB" id="8675247at2"/>
<comment type="caution">
    <text evidence="6">The sequence shown here is derived from an EMBL/GenBank/DDBJ whole genome shotgun (WGS) entry which is preliminary data.</text>
</comment>
<keyword evidence="2" id="KW-0805">Transcription regulation</keyword>
<dbReference type="FunFam" id="1.10.10.10:FF:000001">
    <property type="entry name" value="LysR family transcriptional regulator"/>
    <property type="match status" value="1"/>
</dbReference>
<reference evidence="6 7" key="1">
    <citation type="submission" date="2019-06" db="EMBL/GenBank/DDBJ databases">
        <title>Genome sequence of Janthinobacterium lividum UCD_MED1.</title>
        <authorList>
            <person name="De Leon M.E."/>
            <person name="Jospin G."/>
        </authorList>
    </citation>
    <scope>NUCLEOTIDE SEQUENCE [LARGE SCALE GENOMIC DNA]</scope>
    <source>
        <strain evidence="6 7">UCD_MED1</strain>
    </source>
</reference>
<keyword evidence="4" id="KW-0804">Transcription</keyword>
<dbReference type="InterPro" id="IPR050950">
    <property type="entry name" value="HTH-type_LysR_regulators"/>
</dbReference>
<evidence type="ECO:0000259" key="5">
    <source>
        <dbReference type="PROSITE" id="PS50931"/>
    </source>
</evidence>
<feature type="domain" description="HTH lysR-type" evidence="5">
    <location>
        <begin position="3"/>
        <end position="60"/>
    </location>
</feature>
<evidence type="ECO:0000313" key="7">
    <source>
        <dbReference type="Proteomes" id="UP000305681"/>
    </source>
</evidence>
<evidence type="ECO:0000256" key="2">
    <source>
        <dbReference type="ARBA" id="ARBA00023015"/>
    </source>
</evidence>
<sequence>MSPSLRQMRAFVALAKTGSFTLAAEYLHVTQSALSGLIKELESVLGVRVVERSTRKTQLSEIGRELYPLFEKMIEDLDGAMAGIAQRKALKTGMVRIAAPQMMACTLLPEVIAAYRQAHPDVQLRLVDCPVENVSARVFSGEVDFGIGPERDPTAEIAAQALFEMPFVLVFPEQHPLQQKERVTWADVGDYPFISLQGQFTERLLRDMHGAFRELSLNPYNEVTFMTTALAMVSANLGITVCLPYAEPMVKLYQLHMRALHEPELTRRFFVYTKTGRSLSPAAESFMAFLFRFVETHEWNVGAGSGAARDALPAGGPAGAAL</sequence>
<dbReference type="InterPro" id="IPR036390">
    <property type="entry name" value="WH_DNA-bd_sf"/>
</dbReference>
<dbReference type="eggNOG" id="COG0583">
    <property type="taxonomic scope" value="Bacteria"/>
</dbReference>
<evidence type="ECO:0000256" key="1">
    <source>
        <dbReference type="ARBA" id="ARBA00009437"/>
    </source>
</evidence>
<comment type="similarity">
    <text evidence="1">Belongs to the LysR transcriptional regulatory family.</text>
</comment>